<evidence type="ECO:0000256" key="4">
    <source>
        <dbReference type="ARBA" id="ARBA00022670"/>
    </source>
</evidence>
<evidence type="ECO:0000256" key="7">
    <source>
        <dbReference type="ARBA" id="ARBA00022833"/>
    </source>
</evidence>
<keyword evidence="5 12" id="KW-0812">Transmembrane</keyword>
<dbReference type="Gene3D" id="2.30.42.10">
    <property type="match status" value="1"/>
</dbReference>
<dbReference type="InterPro" id="IPR008915">
    <property type="entry name" value="Peptidase_M50"/>
</dbReference>
<comment type="similarity">
    <text evidence="3">Belongs to the peptidase M50A family.</text>
</comment>
<dbReference type="NCBIfam" id="TIGR00054">
    <property type="entry name" value="RIP metalloprotease RseP"/>
    <property type="match status" value="1"/>
</dbReference>
<sequence length="668" mass="71796">MQIARHGQEARRHCRSSVDCRAAAAAALEELCQPRTKPTRGRGQERKEAQAGSRSRYVVSTRRSRRSTRRRRRRRRLARAGYGLVAMATATNFSGQLLIPPPCAASATAPSTSSFSRYSSSFVTASCSANFGSGIAAASCSRCGFRPLTLVDRNRLVSLDGQLGALAIAGFKLSRRRRIAIPSKGRAALCSAKLSGEFGPSVRAAESLQTSNGRGGSEAPFVLETSEQEQELSRERLANLGLESLELREHNAQGGREPRPWLEELRAIWDRGFAPRNERRWIPHELAAKGVLLAAIPGMAGLNLEGPQSVLQALGVLAAIITVHETGHFMAARLQNIHVTKFAVGFGPTLAKFNRKGVEYSLRTFPFGGFVAFPDDDPNSDFDPEDPNLLKNRPIKDRAIVISAGVIANLIFAYTVLFTQTLSVGLLEQEMFPGVMVPEVIGNSAAFKAGMKAGDVVLGVDGYQFTAKEAAVFELVDTIKKSGGKKLSLNLQRGPELVTVDVTPDKNVDGSGRIGVQLSPNAKPHRVKAKGLPEALALSSREFSRLTATVVDGLKQIVFNFEKTVDNVSGPVAIVAVGAEVARNDIAGLFQFAAIVNINLAIVNLLPLPALDGGYLAFVALEAIRGGKKLPEGVEQGIMSSGVLLLLMLGVVLMVRDTLNLGFVQQML</sequence>
<dbReference type="GO" id="GO:0004222">
    <property type="term" value="F:metalloendopeptidase activity"/>
    <property type="evidence" value="ECO:0007669"/>
    <property type="project" value="InterPro"/>
</dbReference>
<dbReference type="InterPro" id="IPR036034">
    <property type="entry name" value="PDZ_sf"/>
</dbReference>
<protein>
    <recommendedName>
        <fullName evidence="13">PDZ domain-containing protein</fullName>
    </recommendedName>
</protein>
<dbReference type="CDD" id="cd06163">
    <property type="entry name" value="S2P-M50_PDZ_RseP-like"/>
    <property type="match status" value="1"/>
</dbReference>
<evidence type="ECO:0000256" key="11">
    <source>
        <dbReference type="SAM" id="MobiDB-lite"/>
    </source>
</evidence>
<evidence type="ECO:0000256" key="5">
    <source>
        <dbReference type="ARBA" id="ARBA00022692"/>
    </source>
</evidence>
<evidence type="ECO:0000256" key="2">
    <source>
        <dbReference type="ARBA" id="ARBA00004141"/>
    </source>
</evidence>
<accession>A0A176VFF8</accession>
<dbReference type="SUPFAM" id="SSF50156">
    <property type="entry name" value="PDZ domain-like"/>
    <property type="match status" value="1"/>
</dbReference>
<reference evidence="14" key="1">
    <citation type="submission" date="2016-03" db="EMBL/GenBank/DDBJ databases">
        <title>Mechanisms controlling the formation of the plant cell surface in tip-growing cells are functionally conserved among land plants.</title>
        <authorList>
            <person name="Honkanen S."/>
            <person name="Jones V.A."/>
            <person name="Morieri G."/>
            <person name="Champion C."/>
            <person name="Hetherington A.J."/>
            <person name="Kelly S."/>
            <person name="Saint-Marcoux D."/>
            <person name="Proust H."/>
            <person name="Prescott H."/>
            <person name="Dolan L."/>
        </authorList>
    </citation>
    <scope>NUCLEOTIDE SEQUENCE [LARGE SCALE GENOMIC DNA]</scope>
    <source>
        <tissue evidence="14">Whole gametophyte</tissue>
    </source>
</reference>
<keyword evidence="10 12" id="KW-0472">Membrane</keyword>
<evidence type="ECO:0000256" key="12">
    <source>
        <dbReference type="SAM" id="Phobius"/>
    </source>
</evidence>
<keyword evidence="15" id="KW-1185">Reference proteome</keyword>
<dbReference type="Proteomes" id="UP000077202">
    <property type="component" value="Unassembled WGS sequence"/>
</dbReference>
<dbReference type="EMBL" id="LVLJ01003800">
    <property type="protein sequence ID" value="OAE19688.1"/>
    <property type="molecule type" value="Genomic_DNA"/>
</dbReference>
<keyword evidence="8 12" id="KW-1133">Transmembrane helix</keyword>
<evidence type="ECO:0000313" key="14">
    <source>
        <dbReference type="EMBL" id="OAE19688.1"/>
    </source>
</evidence>
<evidence type="ECO:0000256" key="8">
    <source>
        <dbReference type="ARBA" id="ARBA00022989"/>
    </source>
</evidence>
<evidence type="ECO:0000256" key="6">
    <source>
        <dbReference type="ARBA" id="ARBA00022801"/>
    </source>
</evidence>
<feature type="transmembrane region" description="Helical" evidence="12">
    <location>
        <begin position="637"/>
        <end position="655"/>
    </location>
</feature>
<evidence type="ECO:0000256" key="10">
    <source>
        <dbReference type="ARBA" id="ARBA00023136"/>
    </source>
</evidence>
<feature type="domain" description="PDZ" evidence="13">
    <location>
        <begin position="434"/>
        <end position="495"/>
    </location>
</feature>
<feature type="region of interest" description="Disordered" evidence="11">
    <location>
        <begin position="33"/>
        <end position="76"/>
    </location>
</feature>
<dbReference type="SMART" id="SM00228">
    <property type="entry name" value="PDZ"/>
    <property type="match status" value="1"/>
</dbReference>
<organism evidence="14 15">
    <name type="scientific">Marchantia polymorpha subsp. ruderalis</name>
    <dbReference type="NCBI Taxonomy" id="1480154"/>
    <lineage>
        <taxon>Eukaryota</taxon>
        <taxon>Viridiplantae</taxon>
        <taxon>Streptophyta</taxon>
        <taxon>Embryophyta</taxon>
        <taxon>Marchantiophyta</taxon>
        <taxon>Marchantiopsida</taxon>
        <taxon>Marchantiidae</taxon>
        <taxon>Marchantiales</taxon>
        <taxon>Marchantiaceae</taxon>
        <taxon>Marchantia</taxon>
    </lineage>
</organism>
<dbReference type="InterPro" id="IPR001478">
    <property type="entry name" value="PDZ"/>
</dbReference>
<dbReference type="PANTHER" id="PTHR42837:SF2">
    <property type="entry name" value="MEMBRANE METALLOPROTEASE ARASP2, CHLOROPLASTIC-RELATED"/>
    <property type="match status" value="1"/>
</dbReference>
<evidence type="ECO:0000256" key="9">
    <source>
        <dbReference type="ARBA" id="ARBA00023049"/>
    </source>
</evidence>
<dbReference type="AlphaFoldDB" id="A0A176VFF8"/>
<dbReference type="InterPro" id="IPR004387">
    <property type="entry name" value="Pept_M50_Zn"/>
</dbReference>
<dbReference type="GO" id="GO:0016020">
    <property type="term" value="C:membrane"/>
    <property type="evidence" value="ECO:0007669"/>
    <property type="project" value="UniProtKB-SubCell"/>
</dbReference>
<evidence type="ECO:0000256" key="3">
    <source>
        <dbReference type="ARBA" id="ARBA00009989"/>
    </source>
</evidence>
<feature type="compositionally biased region" description="Basic residues" evidence="11">
    <location>
        <begin position="62"/>
        <end position="76"/>
    </location>
</feature>
<proteinExistence type="inferred from homology"/>
<evidence type="ECO:0000259" key="13">
    <source>
        <dbReference type="PROSITE" id="PS50106"/>
    </source>
</evidence>
<feature type="transmembrane region" description="Helical" evidence="12">
    <location>
        <begin position="399"/>
        <end position="418"/>
    </location>
</feature>
<dbReference type="CDD" id="cd23081">
    <property type="entry name" value="cpPDZ_EcRseP-like"/>
    <property type="match status" value="1"/>
</dbReference>
<comment type="subcellular location">
    <subcellularLocation>
        <location evidence="2">Membrane</location>
        <topology evidence="2">Multi-pass membrane protein</topology>
    </subcellularLocation>
</comment>
<dbReference type="PROSITE" id="PS50106">
    <property type="entry name" value="PDZ"/>
    <property type="match status" value="1"/>
</dbReference>
<comment type="caution">
    <text evidence="14">The sequence shown here is derived from an EMBL/GenBank/DDBJ whole genome shotgun (WGS) entry which is preliminary data.</text>
</comment>
<evidence type="ECO:0000256" key="1">
    <source>
        <dbReference type="ARBA" id="ARBA00001947"/>
    </source>
</evidence>
<keyword evidence="6" id="KW-0378">Hydrolase</keyword>
<keyword evidence="9" id="KW-0482">Metalloprotease</keyword>
<comment type="cofactor">
    <cofactor evidence="1">
        <name>Zn(2+)</name>
        <dbReference type="ChEBI" id="CHEBI:29105"/>
    </cofactor>
</comment>
<dbReference type="Pfam" id="PF02163">
    <property type="entry name" value="Peptidase_M50"/>
    <property type="match status" value="1"/>
</dbReference>
<keyword evidence="7" id="KW-0862">Zinc</keyword>
<dbReference type="GO" id="GO:0006508">
    <property type="term" value="P:proteolysis"/>
    <property type="evidence" value="ECO:0007669"/>
    <property type="project" value="UniProtKB-KW"/>
</dbReference>
<name>A0A176VFF8_MARPO</name>
<evidence type="ECO:0000313" key="15">
    <source>
        <dbReference type="Proteomes" id="UP000077202"/>
    </source>
</evidence>
<keyword evidence="4" id="KW-0645">Protease</keyword>
<dbReference type="PANTHER" id="PTHR42837">
    <property type="entry name" value="REGULATOR OF SIGMA-E PROTEASE RSEP"/>
    <property type="match status" value="1"/>
</dbReference>
<gene>
    <name evidence="14" type="ORF">AXG93_1847s1530</name>
</gene>
<feature type="transmembrane region" description="Helical" evidence="12">
    <location>
        <begin position="80"/>
        <end position="99"/>
    </location>
</feature>